<evidence type="ECO:0000259" key="1">
    <source>
        <dbReference type="PROSITE" id="PS50844"/>
    </source>
</evidence>
<dbReference type="Pfam" id="PF03102">
    <property type="entry name" value="NeuB"/>
    <property type="match status" value="1"/>
</dbReference>
<dbReference type="Gene3D" id="3.20.20.70">
    <property type="entry name" value="Aldolase class I"/>
    <property type="match status" value="1"/>
</dbReference>
<dbReference type="PANTHER" id="PTHR42966">
    <property type="entry name" value="N-ACETYLNEURAMINATE SYNTHASE"/>
    <property type="match status" value="1"/>
</dbReference>
<gene>
    <name evidence="2" type="ORF">GCM10011501_06250</name>
</gene>
<comment type="caution">
    <text evidence="2">The sequence shown here is derived from an EMBL/GenBank/DDBJ whole genome shotgun (WGS) entry which is preliminary data.</text>
</comment>
<dbReference type="SUPFAM" id="SSF51269">
    <property type="entry name" value="AFP III-like domain"/>
    <property type="match status" value="1"/>
</dbReference>
<dbReference type="InterPro" id="IPR036732">
    <property type="entry name" value="AFP_Neu5c_C_sf"/>
</dbReference>
<name>A0ABQ3IET7_9GAMM</name>
<dbReference type="PANTHER" id="PTHR42966:SF1">
    <property type="entry name" value="SIALIC ACID SYNTHASE"/>
    <property type="match status" value="1"/>
</dbReference>
<dbReference type="InterPro" id="IPR051690">
    <property type="entry name" value="PseI-like"/>
</dbReference>
<dbReference type="EMBL" id="BNAH01000002">
    <property type="protein sequence ID" value="GHE80953.1"/>
    <property type="molecule type" value="Genomic_DNA"/>
</dbReference>
<reference evidence="3" key="1">
    <citation type="journal article" date="2019" name="Int. J. Syst. Evol. Microbiol.">
        <title>The Global Catalogue of Microorganisms (GCM) 10K type strain sequencing project: providing services to taxonomists for standard genome sequencing and annotation.</title>
        <authorList>
            <consortium name="The Broad Institute Genomics Platform"/>
            <consortium name="The Broad Institute Genome Sequencing Center for Infectious Disease"/>
            <person name="Wu L."/>
            <person name="Ma J."/>
        </authorList>
    </citation>
    <scope>NUCLEOTIDE SEQUENCE [LARGE SCALE GENOMIC DNA]</scope>
    <source>
        <strain evidence="3">CGMCC 1.15922</strain>
    </source>
</reference>
<evidence type="ECO:0000313" key="2">
    <source>
        <dbReference type="EMBL" id="GHE80953.1"/>
    </source>
</evidence>
<keyword evidence="3" id="KW-1185">Reference proteome</keyword>
<dbReference type="NCBIfam" id="TIGR03569">
    <property type="entry name" value="NeuB_NnaB"/>
    <property type="match status" value="1"/>
</dbReference>
<dbReference type="InterPro" id="IPR013974">
    <property type="entry name" value="SAF"/>
</dbReference>
<dbReference type="RefSeq" id="WP_189376643.1">
    <property type="nucleotide sequence ID" value="NZ_BNAH01000002.1"/>
</dbReference>
<dbReference type="InterPro" id="IPR013785">
    <property type="entry name" value="Aldolase_TIM"/>
</dbReference>
<dbReference type="Pfam" id="PF08666">
    <property type="entry name" value="SAF"/>
    <property type="match status" value="1"/>
</dbReference>
<dbReference type="PROSITE" id="PS50844">
    <property type="entry name" value="AFP_LIKE"/>
    <property type="match status" value="1"/>
</dbReference>
<dbReference type="Proteomes" id="UP000626370">
    <property type="component" value="Unassembled WGS sequence"/>
</dbReference>
<proteinExistence type="predicted"/>
<dbReference type="CDD" id="cd11615">
    <property type="entry name" value="SAF_NeuB_like"/>
    <property type="match status" value="1"/>
</dbReference>
<organism evidence="2 3">
    <name type="scientific">Thalassotalea profundi</name>
    <dbReference type="NCBI Taxonomy" id="2036687"/>
    <lineage>
        <taxon>Bacteria</taxon>
        <taxon>Pseudomonadati</taxon>
        <taxon>Pseudomonadota</taxon>
        <taxon>Gammaproteobacteria</taxon>
        <taxon>Alteromonadales</taxon>
        <taxon>Colwelliaceae</taxon>
        <taxon>Thalassotalea</taxon>
    </lineage>
</organism>
<dbReference type="Gene3D" id="3.90.1210.10">
    <property type="entry name" value="Antifreeze-like/N-acetylneuraminic acid synthase C-terminal domain"/>
    <property type="match status" value="1"/>
</dbReference>
<dbReference type="InterPro" id="IPR006190">
    <property type="entry name" value="SAF_AFP_Neu5Ac"/>
</dbReference>
<dbReference type="InterPro" id="IPR013132">
    <property type="entry name" value="PseI/NeuA/B-like_N"/>
</dbReference>
<dbReference type="InterPro" id="IPR057736">
    <property type="entry name" value="SAF_PseI/NeuA/NeuB"/>
</dbReference>
<dbReference type="InterPro" id="IPR020007">
    <property type="entry name" value="NeuB/NeuA"/>
</dbReference>
<dbReference type="SUPFAM" id="SSF51569">
    <property type="entry name" value="Aldolase"/>
    <property type="match status" value="1"/>
</dbReference>
<protein>
    <submittedName>
        <fullName evidence="2">N-acetylneuraminate synthase</fullName>
    </submittedName>
</protein>
<evidence type="ECO:0000313" key="3">
    <source>
        <dbReference type="Proteomes" id="UP000626370"/>
    </source>
</evidence>
<sequence>MNESINTRTLIIAEAGVNHNGDEQLAYQLVDAAISAGVDIVKFQTFKAENLVTKHAKQANYQQQNTEKEQSQYQLLKQLELPYESHKAIKHYCDEKGIEYLSTAFDSDSLRFLVDDMQLTRLKIPSGELTNTPFVLEHARTGCDLIVSTGMATLDEIEQALGAIAYGYLYGDQDTVHQDDNEILSLEVFSQAYQSEAGQKLLSEKVVLLHCTTEYPAPFNEVNLNVLETLRTTFKLAVGYSDHTQGIIVPIVAVAKGAKIIEKHFTLSRKFEGPDHKASIEPHELTAMVEAIRVTEQTLGSSIKQPSPSEYKNRDVARKSIVAISPIAKNETFNEHNIGIMRPGNGISPTNYWQILGKTAERSFARGDLIEFDNL</sequence>
<accession>A0ABQ3IET7</accession>
<feature type="domain" description="AFP-like" evidence="1">
    <location>
        <begin position="320"/>
        <end position="375"/>
    </location>
</feature>